<evidence type="ECO:0000313" key="2">
    <source>
        <dbReference type="Proteomes" id="UP000289738"/>
    </source>
</evidence>
<keyword evidence="2" id="KW-1185">Reference proteome</keyword>
<accession>A0A445EKK7</accession>
<proteinExistence type="predicted"/>
<name>A0A445EKK7_ARAHY</name>
<dbReference type="AlphaFoldDB" id="A0A445EKK7"/>
<dbReference type="EMBL" id="SDMP01000001">
    <property type="protein sequence ID" value="RYR76000.1"/>
    <property type="molecule type" value="Genomic_DNA"/>
</dbReference>
<comment type="caution">
    <text evidence="1">The sequence shown here is derived from an EMBL/GenBank/DDBJ whole genome shotgun (WGS) entry which is preliminary data.</text>
</comment>
<organism evidence="1 2">
    <name type="scientific">Arachis hypogaea</name>
    <name type="common">Peanut</name>
    <dbReference type="NCBI Taxonomy" id="3818"/>
    <lineage>
        <taxon>Eukaryota</taxon>
        <taxon>Viridiplantae</taxon>
        <taxon>Streptophyta</taxon>
        <taxon>Embryophyta</taxon>
        <taxon>Tracheophyta</taxon>
        <taxon>Spermatophyta</taxon>
        <taxon>Magnoliopsida</taxon>
        <taxon>eudicotyledons</taxon>
        <taxon>Gunneridae</taxon>
        <taxon>Pentapetalae</taxon>
        <taxon>rosids</taxon>
        <taxon>fabids</taxon>
        <taxon>Fabales</taxon>
        <taxon>Fabaceae</taxon>
        <taxon>Papilionoideae</taxon>
        <taxon>50 kb inversion clade</taxon>
        <taxon>dalbergioids sensu lato</taxon>
        <taxon>Dalbergieae</taxon>
        <taxon>Pterocarpus clade</taxon>
        <taxon>Arachis</taxon>
    </lineage>
</organism>
<reference evidence="1 2" key="1">
    <citation type="submission" date="2019-01" db="EMBL/GenBank/DDBJ databases">
        <title>Sequencing of cultivated peanut Arachis hypogaea provides insights into genome evolution and oil improvement.</title>
        <authorList>
            <person name="Chen X."/>
        </authorList>
    </citation>
    <scope>NUCLEOTIDE SEQUENCE [LARGE SCALE GENOMIC DNA]</scope>
    <source>
        <strain evidence="2">cv. Fuhuasheng</strain>
        <tissue evidence="1">Leaves</tissue>
    </source>
</reference>
<dbReference type="SUPFAM" id="SSF47072">
    <property type="entry name" value="Cysteine alpha-hairpin motif"/>
    <property type="match status" value="1"/>
</dbReference>
<dbReference type="Gene3D" id="1.10.287.1130">
    <property type="entry name" value="CytochromE C oxidase copper chaperone"/>
    <property type="match status" value="1"/>
</dbReference>
<sequence>MPQPSKEPCKKEACDIQACLSKNNFLPQSSNKATILKECRCLGIWSLIHTIIKQYNISIEKEDTKTLMLCATAGIPIPGKVESPQQKSCGMGVEEPGKLSLPASSAGPNVPLCLLRYLLCVSGLPTNFTSHFSLLKPSPSTRSTAFQITSDLSALSFLYSGLVRSSPSHNSNGSVPGGAISGLSTLGTDTSTTFCSASTPLSQSFTTT</sequence>
<dbReference type="InterPro" id="IPR009069">
    <property type="entry name" value="Cys_alpha_HP_mot_SF"/>
</dbReference>
<protein>
    <submittedName>
        <fullName evidence="1">Uncharacterized protein</fullName>
    </submittedName>
</protein>
<dbReference type="Proteomes" id="UP000289738">
    <property type="component" value="Chromosome A01"/>
</dbReference>
<evidence type="ECO:0000313" key="1">
    <source>
        <dbReference type="EMBL" id="RYR76000.1"/>
    </source>
</evidence>
<gene>
    <name evidence="1" type="ORF">Ahy_A01g000594</name>
</gene>